<sequence length="171" mass="19574">GDDWKTVAKANGVNVATARSYLCRDDLTYKKRGGYRACKLSEAHLDVVQNWVESECQLTLAEITARIANEINVSVSIPTVHRALDGRAYTYKDVHPEPLQMNTDLAKENRRHYVPIWVDETNFNLFTARRKGRAKRNTRAVVPRNAPQKGKNLHVIGAMTLQGFYYMEHMR</sequence>
<evidence type="ECO:0000313" key="2">
    <source>
        <dbReference type="Proteomes" id="UP000243579"/>
    </source>
</evidence>
<protein>
    <recommendedName>
        <fullName evidence="3">Transposase</fullName>
    </recommendedName>
</protein>
<feature type="non-terminal residue" evidence="1">
    <location>
        <position position="171"/>
    </location>
</feature>
<keyword evidence="2" id="KW-1185">Reference proteome</keyword>
<comment type="caution">
    <text evidence="1">The sequence shown here is derived from an EMBL/GenBank/DDBJ whole genome shotgun (WGS) entry which is preliminary data.</text>
</comment>
<evidence type="ECO:0008006" key="3">
    <source>
        <dbReference type="Google" id="ProtNLM"/>
    </source>
</evidence>
<dbReference type="EMBL" id="JNBR01002816">
    <property type="protein sequence ID" value="OQR81299.1"/>
    <property type="molecule type" value="Genomic_DNA"/>
</dbReference>
<dbReference type="AlphaFoldDB" id="A0A1V9Y6G0"/>
<reference evidence="1 2" key="1">
    <citation type="journal article" date="2014" name="Genome Biol. Evol.">
        <title>The secreted proteins of Achlya hypogyna and Thraustotheca clavata identify the ancestral oomycete secretome and reveal gene acquisitions by horizontal gene transfer.</title>
        <authorList>
            <person name="Misner I."/>
            <person name="Blouin N."/>
            <person name="Leonard G."/>
            <person name="Richards T.A."/>
            <person name="Lane C.E."/>
        </authorList>
    </citation>
    <scope>NUCLEOTIDE SEQUENCE [LARGE SCALE GENOMIC DNA]</scope>
    <source>
        <strain evidence="1 2">ATCC 48635</strain>
    </source>
</reference>
<dbReference type="STRING" id="1202772.A0A1V9Y6G0"/>
<dbReference type="SUPFAM" id="SSF46689">
    <property type="entry name" value="Homeodomain-like"/>
    <property type="match status" value="1"/>
</dbReference>
<dbReference type="InterPro" id="IPR009057">
    <property type="entry name" value="Homeodomain-like_sf"/>
</dbReference>
<organism evidence="1 2">
    <name type="scientific">Achlya hypogyna</name>
    <name type="common">Oomycete</name>
    <name type="synonym">Protoachlya hypogyna</name>
    <dbReference type="NCBI Taxonomy" id="1202772"/>
    <lineage>
        <taxon>Eukaryota</taxon>
        <taxon>Sar</taxon>
        <taxon>Stramenopiles</taxon>
        <taxon>Oomycota</taxon>
        <taxon>Saprolegniomycetes</taxon>
        <taxon>Saprolegniales</taxon>
        <taxon>Achlyaceae</taxon>
        <taxon>Achlya</taxon>
    </lineage>
</organism>
<evidence type="ECO:0000313" key="1">
    <source>
        <dbReference type="EMBL" id="OQR81299.1"/>
    </source>
</evidence>
<proteinExistence type="predicted"/>
<name>A0A1V9Y6G0_ACHHY</name>
<gene>
    <name evidence="1" type="ORF">ACHHYP_16506</name>
</gene>
<accession>A0A1V9Y6G0</accession>
<dbReference type="OrthoDB" id="124573at2759"/>
<dbReference type="Proteomes" id="UP000243579">
    <property type="component" value="Unassembled WGS sequence"/>
</dbReference>
<feature type="non-terminal residue" evidence="1">
    <location>
        <position position="1"/>
    </location>
</feature>